<dbReference type="RefSeq" id="WP_105735653.1">
    <property type="nucleotide sequence ID" value="NZ_PVBT01000006.1"/>
</dbReference>
<feature type="transmembrane region" description="Helical" evidence="1">
    <location>
        <begin position="6"/>
        <end position="26"/>
    </location>
</feature>
<dbReference type="OrthoDB" id="9890986at2"/>
<sequence length="59" mass="6817">MTIDANMLIYAIFMINLIGVGGFFAARYEFSQLEKETERSRKQIALAREHLRERGLPAE</sequence>
<keyword evidence="1" id="KW-1133">Transmembrane helix</keyword>
<dbReference type="EMBL" id="PVBT01000006">
    <property type="protein sequence ID" value="PRD50943.1"/>
    <property type="molecule type" value="Genomic_DNA"/>
</dbReference>
<organism evidence="2 3">
    <name type="scientific">Phyllobacterium myrsinacearum</name>
    <dbReference type="NCBI Taxonomy" id="28101"/>
    <lineage>
        <taxon>Bacteria</taxon>
        <taxon>Pseudomonadati</taxon>
        <taxon>Pseudomonadota</taxon>
        <taxon>Alphaproteobacteria</taxon>
        <taxon>Hyphomicrobiales</taxon>
        <taxon>Phyllobacteriaceae</taxon>
        <taxon>Phyllobacterium</taxon>
    </lineage>
</organism>
<comment type="caution">
    <text evidence="2">The sequence shown here is derived from an EMBL/GenBank/DDBJ whole genome shotgun (WGS) entry which is preliminary data.</text>
</comment>
<evidence type="ECO:0000256" key="1">
    <source>
        <dbReference type="SAM" id="Phobius"/>
    </source>
</evidence>
<keyword evidence="1" id="KW-0472">Membrane</keyword>
<gene>
    <name evidence="2" type="ORF">C5750_19015</name>
</gene>
<protein>
    <submittedName>
        <fullName evidence="2">Uncharacterized protein</fullName>
    </submittedName>
</protein>
<keyword evidence="3" id="KW-1185">Reference proteome</keyword>
<dbReference type="AlphaFoldDB" id="A0A2S9JDH6"/>
<proteinExistence type="predicted"/>
<dbReference type="Proteomes" id="UP000238563">
    <property type="component" value="Unassembled WGS sequence"/>
</dbReference>
<evidence type="ECO:0000313" key="2">
    <source>
        <dbReference type="EMBL" id="PRD50943.1"/>
    </source>
</evidence>
<reference evidence="2 3" key="1">
    <citation type="submission" date="2018-02" db="EMBL/GenBank/DDBJ databases">
        <title>The draft genome of Phyllobacterium myrsinacearum DSM5892.</title>
        <authorList>
            <person name="Li L."/>
            <person name="Liu L."/>
            <person name="Zhang X."/>
            <person name="Wang T."/>
        </authorList>
    </citation>
    <scope>NUCLEOTIDE SEQUENCE [LARGE SCALE GENOMIC DNA]</scope>
    <source>
        <strain evidence="2 3">DSM 5892</strain>
    </source>
</reference>
<accession>A0A2S9JDH6</accession>
<keyword evidence="1" id="KW-0812">Transmembrane</keyword>
<name>A0A2S9JDH6_9HYPH</name>
<evidence type="ECO:0000313" key="3">
    <source>
        <dbReference type="Proteomes" id="UP000238563"/>
    </source>
</evidence>